<evidence type="ECO:0000256" key="1">
    <source>
        <dbReference type="ARBA" id="ARBA00004229"/>
    </source>
</evidence>
<proteinExistence type="inferred from homology"/>
<dbReference type="GO" id="GO:0004335">
    <property type="term" value="F:galactokinase activity"/>
    <property type="evidence" value="ECO:0007669"/>
    <property type="project" value="TreeGrafter"/>
</dbReference>
<dbReference type="AlphaFoldDB" id="A0A7S1UXN7"/>
<name>A0A7S1UXN7_9STRA</name>
<comment type="subcellular location">
    <subcellularLocation>
        <location evidence="1">Plastid</location>
        <location evidence="1">Chloroplast</location>
    </subcellularLocation>
</comment>
<comment type="similarity">
    <text evidence="2">Belongs to the GHMP kinase family. GalK subfamily.</text>
</comment>
<dbReference type="GO" id="GO:0006012">
    <property type="term" value="P:galactose metabolic process"/>
    <property type="evidence" value="ECO:0007669"/>
    <property type="project" value="TreeGrafter"/>
</dbReference>
<feature type="domain" description="GHMP kinase N-terminal" evidence="6">
    <location>
        <begin position="96"/>
        <end position="181"/>
    </location>
</feature>
<dbReference type="Gene3D" id="3.30.70.890">
    <property type="entry name" value="GHMP kinase, C-terminal domain"/>
    <property type="match status" value="1"/>
</dbReference>
<sequence>MTVTPEEHELFVPGRICLFGEHSDWAGGYRKENPDLLPGQCLISGTDQGLYARVKAHPSSKLVLKCTLHTGQSSSTEIEWEDLLSEATSANSHWSYICGVIYQIQKRYPQVGGIVLDNYKTTLPVKKGLSSSAAVCVLTARAYNVVYDLGLSLRDEMELAYLGETTTPSKCGRMDQGCAYGQGPILMEFDGDDLNVKDDVILNTPIHLILVDLQAHKDTPSILRDLRKAYPKPSCEVTEGVQKLFGRLNHEIMKKALGALEVGCAKRVGELMTEAQHLFDRYAMPASQHLTSPVLHKLLSNPALRPHVYGGKGVGSQGDGSAQFVAKSEEHRRIAINIIEQELGMSCLPLTLGKRNCSSEEESQQLSPEQQDRRRTHQFAHPIDNVGRNGH</sequence>
<dbReference type="Gene3D" id="3.30.230.10">
    <property type="match status" value="1"/>
</dbReference>
<evidence type="ECO:0000256" key="3">
    <source>
        <dbReference type="ARBA" id="ARBA00022741"/>
    </source>
</evidence>
<evidence type="ECO:0000256" key="5">
    <source>
        <dbReference type="SAM" id="MobiDB-lite"/>
    </source>
</evidence>
<keyword evidence="3" id="KW-0547">Nucleotide-binding</keyword>
<dbReference type="InterPro" id="IPR020568">
    <property type="entry name" value="Ribosomal_Su5_D2-typ_SF"/>
</dbReference>
<dbReference type="GO" id="GO:0005524">
    <property type="term" value="F:ATP binding"/>
    <property type="evidence" value="ECO:0007669"/>
    <property type="project" value="UniProtKB-KW"/>
</dbReference>
<dbReference type="InterPro" id="IPR014721">
    <property type="entry name" value="Ribsml_uS5_D2-typ_fold_subgr"/>
</dbReference>
<dbReference type="PRINTS" id="PR00959">
    <property type="entry name" value="MEVGALKINASE"/>
</dbReference>
<dbReference type="EMBL" id="HBGK01020749">
    <property type="protein sequence ID" value="CAD9281651.1"/>
    <property type="molecule type" value="Transcribed_RNA"/>
</dbReference>
<keyword evidence="4" id="KW-0067">ATP-binding</keyword>
<dbReference type="PANTHER" id="PTHR10457">
    <property type="entry name" value="MEVALONATE KINASE/GALACTOKINASE"/>
    <property type="match status" value="1"/>
</dbReference>
<dbReference type="SUPFAM" id="SSF54211">
    <property type="entry name" value="Ribosomal protein S5 domain 2-like"/>
    <property type="match status" value="1"/>
</dbReference>
<dbReference type="InterPro" id="IPR006204">
    <property type="entry name" value="GHMP_kinase_N_dom"/>
</dbReference>
<accession>A0A7S1UXN7</accession>
<evidence type="ECO:0000256" key="4">
    <source>
        <dbReference type="ARBA" id="ARBA00022840"/>
    </source>
</evidence>
<dbReference type="GO" id="GO:0009507">
    <property type="term" value="C:chloroplast"/>
    <property type="evidence" value="ECO:0007669"/>
    <property type="project" value="UniProtKB-SubCell"/>
</dbReference>
<gene>
    <name evidence="7" type="ORF">GOCE00092_LOCUS10562</name>
</gene>
<evidence type="ECO:0000259" key="6">
    <source>
        <dbReference type="Pfam" id="PF00288"/>
    </source>
</evidence>
<evidence type="ECO:0000256" key="2">
    <source>
        <dbReference type="ARBA" id="ARBA00006566"/>
    </source>
</evidence>
<protein>
    <recommendedName>
        <fullName evidence="6">GHMP kinase N-terminal domain-containing protein</fullName>
    </recommendedName>
</protein>
<dbReference type="Pfam" id="PF00288">
    <property type="entry name" value="GHMP_kinases_N"/>
    <property type="match status" value="1"/>
</dbReference>
<organism evidence="7">
    <name type="scientific">Grammatophora oceanica</name>
    <dbReference type="NCBI Taxonomy" id="210454"/>
    <lineage>
        <taxon>Eukaryota</taxon>
        <taxon>Sar</taxon>
        <taxon>Stramenopiles</taxon>
        <taxon>Ochrophyta</taxon>
        <taxon>Bacillariophyta</taxon>
        <taxon>Fragilariophyceae</taxon>
        <taxon>Fragilariophycidae</taxon>
        <taxon>Rhabdonematales</taxon>
        <taxon>Grammatophoraceae</taxon>
        <taxon>Grammatophora</taxon>
    </lineage>
</organism>
<dbReference type="InterPro" id="IPR036554">
    <property type="entry name" value="GHMP_kinase_C_sf"/>
</dbReference>
<evidence type="ECO:0000313" key="7">
    <source>
        <dbReference type="EMBL" id="CAD9281651.1"/>
    </source>
</evidence>
<dbReference type="PANTHER" id="PTHR10457:SF7">
    <property type="entry name" value="GALACTOKINASE-RELATED"/>
    <property type="match status" value="1"/>
</dbReference>
<feature type="region of interest" description="Disordered" evidence="5">
    <location>
        <begin position="358"/>
        <end position="391"/>
    </location>
</feature>
<dbReference type="GO" id="GO:0005829">
    <property type="term" value="C:cytosol"/>
    <property type="evidence" value="ECO:0007669"/>
    <property type="project" value="TreeGrafter"/>
</dbReference>
<reference evidence="7" key="1">
    <citation type="submission" date="2021-01" db="EMBL/GenBank/DDBJ databases">
        <authorList>
            <person name="Corre E."/>
            <person name="Pelletier E."/>
            <person name="Niang G."/>
            <person name="Scheremetjew M."/>
            <person name="Finn R."/>
            <person name="Kale V."/>
            <person name="Holt S."/>
            <person name="Cochrane G."/>
            <person name="Meng A."/>
            <person name="Brown T."/>
            <person name="Cohen L."/>
        </authorList>
    </citation>
    <scope>NUCLEOTIDE SEQUENCE</scope>
    <source>
        <strain evidence="7">CCMP 410</strain>
    </source>
</reference>